<evidence type="ECO:0000313" key="2">
    <source>
        <dbReference type="Proteomes" id="UP000254867"/>
    </source>
</evidence>
<sequence>MNLGCSMLNPYAQKACNYNDLHNTWLDFLSLYLLVLVL</sequence>
<dbReference type="Proteomes" id="UP000254867">
    <property type="component" value="Unassembled WGS sequence"/>
</dbReference>
<gene>
    <name evidence="1" type="ORF">NCTC10794_02235</name>
</gene>
<organism evidence="1 2">
    <name type="scientific">Haemophilus parahaemolyticus</name>
    <dbReference type="NCBI Taxonomy" id="735"/>
    <lineage>
        <taxon>Bacteria</taxon>
        <taxon>Pseudomonadati</taxon>
        <taxon>Pseudomonadota</taxon>
        <taxon>Gammaproteobacteria</taxon>
        <taxon>Pasteurellales</taxon>
        <taxon>Pasteurellaceae</taxon>
        <taxon>Haemophilus</taxon>
    </lineage>
</organism>
<name>A0A377I3N6_HAEPH</name>
<evidence type="ECO:0000313" key="1">
    <source>
        <dbReference type="EMBL" id="STO65146.1"/>
    </source>
</evidence>
<protein>
    <submittedName>
        <fullName evidence="1">Uncharacterized protein</fullName>
    </submittedName>
</protein>
<accession>A0A377I3N6</accession>
<reference evidence="1 2" key="1">
    <citation type="submission" date="2018-06" db="EMBL/GenBank/DDBJ databases">
        <authorList>
            <consortium name="Pathogen Informatics"/>
            <person name="Doyle S."/>
        </authorList>
    </citation>
    <scope>NUCLEOTIDE SEQUENCE [LARGE SCALE GENOMIC DNA]</scope>
    <source>
        <strain evidence="1 2">NCTC10794</strain>
    </source>
</reference>
<dbReference type="EMBL" id="UGHH01000002">
    <property type="protein sequence ID" value="STO65146.1"/>
    <property type="molecule type" value="Genomic_DNA"/>
</dbReference>
<dbReference type="AlphaFoldDB" id="A0A377I3N6"/>
<proteinExistence type="predicted"/>